<gene>
    <name evidence="2" type="ORF">GCM10023205_80070</name>
</gene>
<dbReference type="RefSeq" id="WP_345680809.1">
    <property type="nucleotide sequence ID" value="NZ_BAABHS010000055.1"/>
</dbReference>
<organism evidence="2 3">
    <name type="scientific">Yinghuangia aomiensis</name>
    <dbReference type="NCBI Taxonomy" id="676205"/>
    <lineage>
        <taxon>Bacteria</taxon>
        <taxon>Bacillati</taxon>
        <taxon>Actinomycetota</taxon>
        <taxon>Actinomycetes</taxon>
        <taxon>Kitasatosporales</taxon>
        <taxon>Streptomycetaceae</taxon>
        <taxon>Yinghuangia</taxon>
    </lineage>
</organism>
<dbReference type="Proteomes" id="UP001500466">
    <property type="component" value="Unassembled WGS sequence"/>
</dbReference>
<dbReference type="SUPFAM" id="SSF52799">
    <property type="entry name" value="(Phosphotyrosine protein) phosphatases II"/>
    <property type="match status" value="1"/>
</dbReference>
<name>A0ABP9ID86_9ACTN</name>
<feature type="signal peptide" evidence="1">
    <location>
        <begin position="1"/>
        <end position="34"/>
    </location>
</feature>
<keyword evidence="1" id="KW-0732">Signal</keyword>
<evidence type="ECO:0000313" key="2">
    <source>
        <dbReference type="EMBL" id="GAA4995022.1"/>
    </source>
</evidence>
<protein>
    <submittedName>
        <fullName evidence="2">Tyrosine-protein phosphatase</fullName>
    </submittedName>
</protein>
<dbReference type="EMBL" id="BAABHS010000055">
    <property type="protein sequence ID" value="GAA4995022.1"/>
    <property type="molecule type" value="Genomic_DNA"/>
</dbReference>
<sequence length="389" mass="40849">MKLRRTRAATCALVAALTLGTTAGTLAVSGTAFAAPAADAKQHGKTVLSGAAAEVAADGTVTLTWTASGKASAVRVYASTHPTLPALTGRQVAVVNGSSATVTGLDPAQRWYFQLVPDGNPFGGVVVAPRGLGLPDAPNARDIGGYRTANGFTVRYGQVFRSDALIKLNDAELAKLAKLGVDTAADLRTDFEVNLNGADKVPAGTDVLRVPVSDGGMYAKLNEVIASKDPVKQAEALGNGKAEQLLIDANKSFVSDASQRQQFAAVLKKIAAGETVLYNCSAGKDRTGWMTAIILSAVGVDRATVTQDYLLSNTYLKASNDRTKMGLKYAGLMQNPDLLDPLLGVQKQYLDAAFDQVAKQYGSFDRFLRDGLGLDGRTLAQLKLRLLSV</sequence>
<dbReference type="InterPro" id="IPR013783">
    <property type="entry name" value="Ig-like_fold"/>
</dbReference>
<evidence type="ECO:0000313" key="3">
    <source>
        <dbReference type="Proteomes" id="UP001500466"/>
    </source>
</evidence>
<dbReference type="Gene3D" id="3.90.190.10">
    <property type="entry name" value="Protein tyrosine phosphatase superfamily"/>
    <property type="match status" value="1"/>
</dbReference>
<keyword evidence="3" id="KW-1185">Reference proteome</keyword>
<dbReference type="Pfam" id="PF13350">
    <property type="entry name" value="Y_phosphatase3"/>
    <property type="match status" value="1"/>
</dbReference>
<dbReference type="Gene3D" id="2.60.40.10">
    <property type="entry name" value="Immunoglobulins"/>
    <property type="match status" value="1"/>
</dbReference>
<evidence type="ECO:0000256" key="1">
    <source>
        <dbReference type="SAM" id="SignalP"/>
    </source>
</evidence>
<proteinExistence type="predicted"/>
<dbReference type="InterPro" id="IPR026893">
    <property type="entry name" value="Tyr/Ser_Pase_IphP-type"/>
</dbReference>
<dbReference type="InterPro" id="IPR029021">
    <property type="entry name" value="Prot-tyrosine_phosphatase-like"/>
</dbReference>
<reference evidence="3" key="1">
    <citation type="journal article" date="2019" name="Int. J. Syst. Evol. Microbiol.">
        <title>The Global Catalogue of Microorganisms (GCM) 10K type strain sequencing project: providing services to taxonomists for standard genome sequencing and annotation.</title>
        <authorList>
            <consortium name="The Broad Institute Genomics Platform"/>
            <consortium name="The Broad Institute Genome Sequencing Center for Infectious Disease"/>
            <person name="Wu L."/>
            <person name="Ma J."/>
        </authorList>
    </citation>
    <scope>NUCLEOTIDE SEQUENCE [LARGE SCALE GENOMIC DNA]</scope>
    <source>
        <strain evidence="3">JCM 17986</strain>
    </source>
</reference>
<comment type="caution">
    <text evidence="2">The sequence shown here is derived from an EMBL/GenBank/DDBJ whole genome shotgun (WGS) entry which is preliminary data.</text>
</comment>
<accession>A0ABP9ID86</accession>
<feature type="chain" id="PRO_5046692938" evidence="1">
    <location>
        <begin position="35"/>
        <end position="389"/>
    </location>
</feature>